<sequence>MTVAAHWVRAVGLPPADPSRLMAYSFGQAPYLFGLATHFMNGIILGLMYARWRSMVPGHSVWMRGIIVGIVSTLAAQLVAGPFVGPSGFFWQQPKPLAVLATSAIAHLVFGLVLVTAYEA</sequence>
<keyword evidence="1" id="KW-0472">Membrane</keyword>
<comment type="caution">
    <text evidence="2">The sequence shown here is derived from an EMBL/GenBank/DDBJ whole genome shotgun (WGS) entry which is preliminary data.</text>
</comment>
<organism evidence="2 3">
    <name type="scientific">Pontibacter toksunensis</name>
    <dbReference type="NCBI Taxonomy" id="1332631"/>
    <lineage>
        <taxon>Bacteria</taxon>
        <taxon>Pseudomonadati</taxon>
        <taxon>Bacteroidota</taxon>
        <taxon>Cytophagia</taxon>
        <taxon>Cytophagales</taxon>
        <taxon>Hymenobacteraceae</taxon>
        <taxon>Pontibacter</taxon>
    </lineage>
</organism>
<proteinExistence type="predicted"/>
<feature type="transmembrane region" description="Helical" evidence="1">
    <location>
        <begin position="29"/>
        <end position="49"/>
    </location>
</feature>
<dbReference type="EMBL" id="JBHUOX010000013">
    <property type="protein sequence ID" value="MFD3002104.1"/>
    <property type="molecule type" value="Genomic_DNA"/>
</dbReference>
<evidence type="ECO:0000256" key="1">
    <source>
        <dbReference type="SAM" id="Phobius"/>
    </source>
</evidence>
<gene>
    <name evidence="2" type="ORF">ACFS7Z_17160</name>
</gene>
<keyword evidence="1" id="KW-1133">Transmembrane helix</keyword>
<feature type="transmembrane region" description="Helical" evidence="1">
    <location>
        <begin position="97"/>
        <end position="118"/>
    </location>
</feature>
<dbReference type="RefSeq" id="WP_377487233.1">
    <property type="nucleotide sequence ID" value="NZ_JBHUOX010000013.1"/>
</dbReference>
<name>A0ABW6C0A5_9BACT</name>
<evidence type="ECO:0008006" key="4">
    <source>
        <dbReference type="Google" id="ProtNLM"/>
    </source>
</evidence>
<keyword evidence="3" id="KW-1185">Reference proteome</keyword>
<evidence type="ECO:0000313" key="2">
    <source>
        <dbReference type="EMBL" id="MFD3002104.1"/>
    </source>
</evidence>
<reference evidence="3" key="1">
    <citation type="journal article" date="2019" name="Int. J. Syst. Evol. Microbiol.">
        <title>The Global Catalogue of Microorganisms (GCM) 10K type strain sequencing project: providing services to taxonomists for standard genome sequencing and annotation.</title>
        <authorList>
            <consortium name="The Broad Institute Genomics Platform"/>
            <consortium name="The Broad Institute Genome Sequencing Center for Infectious Disease"/>
            <person name="Wu L."/>
            <person name="Ma J."/>
        </authorList>
    </citation>
    <scope>NUCLEOTIDE SEQUENCE [LARGE SCALE GENOMIC DNA]</scope>
    <source>
        <strain evidence="3">KCTC 23984</strain>
    </source>
</reference>
<feature type="transmembrane region" description="Helical" evidence="1">
    <location>
        <begin position="61"/>
        <end position="85"/>
    </location>
</feature>
<accession>A0ABW6C0A5</accession>
<keyword evidence="1" id="KW-0812">Transmembrane</keyword>
<dbReference type="Proteomes" id="UP001597641">
    <property type="component" value="Unassembled WGS sequence"/>
</dbReference>
<evidence type="ECO:0000313" key="3">
    <source>
        <dbReference type="Proteomes" id="UP001597641"/>
    </source>
</evidence>
<protein>
    <recommendedName>
        <fullName evidence="4">DUF1440 domain-containing protein</fullName>
    </recommendedName>
</protein>